<feature type="signal peptide" evidence="5">
    <location>
        <begin position="1"/>
        <end position="23"/>
    </location>
</feature>
<dbReference type="PANTHER" id="PTHR30404">
    <property type="entry name" value="N-ACETYLMURAMOYL-L-ALANINE AMIDASE"/>
    <property type="match status" value="1"/>
</dbReference>
<keyword evidence="8" id="KW-1185">Reference proteome</keyword>
<dbReference type="GO" id="GO:0009253">
    <property type="term" value="P:peptidoglycan catabolic process"/>
    <property type="evidence" value="ECO:0007669"/>
    <property type="project" value="InterPro"/>
</dbReference>
<evidence type="ECO:0000256" key="1">
    <source>
        <dbReference type="ARBA" id="ARBA00001561"/>
    </source>
</evidence>
<feature type="chain" id="PRO_5001987655" description="N-acetylmuramoyl-L-alanine amidase" evidence="5">
    <location>
        <begin position="24"/>
        <end position="388"/>
    </location>
</feature>
<dbReference type="SUPFAM" id="SSF53187">
    <property type="entry name" value="Zn-dependent exopeptidases"/>
    <property type="match status" value="1"/>
</dbReference>
<dbReference type="SMART" id="SM00646">
    <property type="entry name" value="Ami_3"/>
    <property type="match status" value="1"/>
</dbReference>
<feature type="domain" description="MurNAc-LAA" evidence="6">
    <location>
        <begin position="93"/>
        <end position="249"/>
    </location>
</feature>
<sequence>MKTVRLCCLLLLIGGIGATSLWAQRGGKNRFTVVIDPGHGGKDAGAVAHGGKEKDINLAVGLRVGEMISKRFPNVKVLYTRKDDTFIGLQQRANFANKNKADLFMSIHTNSAKSSASGVETYVLGLWRNEDNLRVAMKENESILLEENYERTYQGFDPSSSESYIMFELLQNKHLDQSIKIAKAVQDQLGATSLINRGVRQAGFLVIRETAMPSILIELGFISNRNEAAFLLSQRGQQTLSNAIVEGFSNYYKAYNKSFGLTTVENTQVNEPEPPVQELEPIEEPSPEPAVEEPEAEEKAPVATPSTSAKGETYAIQIMALKKKVSTKDRDFKGEKVRCERNGKMYCYVVDVVGDKDKARKQLKKYKKKFPGAYIVIYKNGVRKGTIY</sequence>
<organism evidence="7 8">
    <name type="scientific">Porphyromonas gingivicanis</name>
    <dbReference type="NCBI Taxonomy" id="266762"/>
    <lineage>
        <taxon>Bacteria</taxon>
        <taxon>Pseudomonadati</taxon>
        <taxon>Bacteroidota</taxon>
        <taxon>Bacteroidia</taxon>
        <taxon>Bacteroidales</taxon>
        <taxon>Porphyromonadaceae</taxon>
        <taxon>Porphyromonas</taxon>
    </lineage>
</organism>
<protein>
    <recommendedName>
        <fullName evidence="2">N-acetylmuramoyl-L-alanine amidase</fullName>
        <ecNumber evidence="2">3.5.1.28</ecNumber>
    </recommendedName>
</protein>
<dbReference type="Proteomes" id="UP000030134">
    <property type="component" value="Unassembled WGS sequence"/>
</dbReference>
<keyword evidence="3" id="KW-0378">Hydrolase</keyword>
<gene>
    <name evidence="7" type="ORF">HQ36_05895</name>
</gene>
<comment type="catalytic activity">
    <reaction evidence="1">
        <text>Hydrolyzes the link between N-acetylmuramoyl residues and L-amino acid residues in certain cell-wall glycopeptides.</text>
        <dbReference type="EC" id="3.5.1.28"/>
    </reaction>
</comment>
<dbReference type="FunFam" id="3.40.630.40:FF:000005">
    <property type="entry name" value="N-acetylmuramoyl-L-alanine amidase (AmiA)"/>
    <property type="match status" value="1"/>
</dbReference>
<feature type="region of interest" description="Disordered" evidence="4">
    <location>
        <begin position="269"/>
        <end position="308"/>
    </location>
</feature>
<accession>A0A0A2G3D0</accession>
<name>A0A0A2G3D0_9PORP</name>
<dbReference type="AlphaFoldDB" id="A0A0A2G3D0"/>
<dbReference type="Pfam" id="PF01520">
    <property type="entry name" value="Amidase_3"/>
    <property type="match status" value="1"/>
</dbReference>
<dbReference type="GO" id="GO:0030288">
    <property type="term" value="C:outer membrane-bounded periplasmic space"/>
    <property type="evidence" value="ECO:0007669"/>
    <property type="project" value="TreeGrafter"/>
</dbReference>
<dbReference type="PANTHER" id="PTHR30404:SF0">
    <property type="entry name" value="N-ACETYLMURAMOYL-L-ALANINE AMIDASE AMIC"/>
    <property type="match status" value="1"/>
</dbReference>
<evidence type="ECO:0000256" key="3">
    <source>
        <dbReference type="ARBA" id="ARBA00022801"/>
    </source>
</evidence>
<dbReference type="CDD" id="cd02696">
    <property type="entry name" value="MurNAc-LAA"/>
    <property type="match status" value="1"/>
</dbReference>
<evidence type="ECO:0000256" key="5">
    <source>
        <dbReference type="SAM" id="SignalP"/>
    </source>
</evidence>
<dbReference type="EMBL" id="JQZW01000009">
    <property type="protein sequence ID" value="KGN97788.1"/>
    <property type="molecule type" value="Genomic_DNA"/>
</dbReference>
<evidence type="ECO:0000256" key="2">
    <source>
        <dbReference type="ARBA" id="ARBA00011901"/>
    </source>
</evidence>
<dbReference type="eggNOG" id="COG0860">
    <property type="taxonomic scope" value="Bacteria"/>
</dbReference>
<dbReference type="EC" id="3.5.1.28" evidence="2"/>
<dbReference type="Gene3D" id="3.40.630.40">
    <property type="entry name" value="Zn-dependent exopeptidases"/>
    <property type="match status" value="1"/>
</dbReference>
<dbReference type="STRING" id="266762.HQ36_05895"/>
<proteinExistence type="predicted"/>
<dbReference type="InterPro" id="IPR050695">
    <property type="entry name" value="N-acetylmuramoyl_amidase_3"/>
</dbReference>
<dbReference type="GO" id="GO:0008745">
    <property type="term" value="F:N-acetylmuramoyl-L-alanine amidase activity"/>
    <property type="evidence" value="ECO:0007669"/>
    <property type="project" value="UniProtKB-EC"/>
</dbReference>
<reference evidence="7 8" key="1">
    <citation type="submission" date="2014-08" db="EMBL/GenBank/DDBJ databases">
        <title>Porphyromonas gingivicanis strain:COT-022_OH1391 Genome sequencing.</title>
        <authorList>
            <person name="Wallis C."/>
            <person name="Deusch O."/>
            <person name="O'Flynn C."/>
            <person name="Davis I."/>
            <person name="Jospin G."/>
            <person name="Darling A.E."/>
            <person name="Coil D.A."/>
            <person name="Alexiev A."/>
            <person name="Horsfall A."/>
            <person name="Kirkwood N."/>
            <person name="Harris S."/>
            <person name="Eisen J.A."/>
        </authorList>
    </citation>
    <scope>NUCLEOTIDE SEQUENCE [LARGE SCALE GENOMIC DNA]</scope>
    <source>
        <strain evidence="8">COT-022 OH1391</strain>
    </source>
</reference>
<feature type="compositionally biased region" description="Acidic residues" evidence="4">
    <location>
        <begin position="280"/>
        <end position="296"/>
    </location>
</feature>
<dbReference type="InterPro" id="IPR002508">
    <property type="entry name" value="MurNAc-LAA_cat"/>
</dbReference>
<comment type="caution">
    <text evidence="7">The sequence shown here is derived from an EMBL/GenBank/DDBJ whole genome shotgun (WGS) entry which is preliminary data.</text>
</comment>
<evidence type="ECO:0000259" key="6">
    <source>
        <dbReference type="SMART" id="SM00646"/>
    </source>
</evidence>
<evidence type="ECO:0000256" key="4">
    <source>
        <dbReference type="SAM" id="MobiDB-lite"/>
    </source>
</evidence>
<evidence type="ECO:0000313" key="8">
    <source>
        <dbReference type="Proteomes" id="UP000030134"/>
    </source>
</evidence>
<evidence type="ECO:0000313" key="7">
    <source>
        <dbReference type="EMBL" id="KGN97788.1"/>
    </source>
</evidence>
<keyword evidence="5" id="KW-0732">Signal</keyword>